<dbReference type="EMBL" id="LXQA011182091">
    <property type="protein sequence ID" value="MCI88043.1"/>
    <property type="molecule type" value="Genomic_DNA"/>
</dbReference>
<name>A0A392VKR1_9FABA</name>
<organism evidence="1 2">
    <name type="scientific">Trifolium medium</name>
    <dbReference type="NCBI Taxonomy" id="97028"/>
    <lineage>
        <taxon>Eukaryota</taxon>
        <taxon>Viridiplantae</taxon>
        <taxon>Streptophyta</taxon>
        <taxon>Embryophyta</taxon>
        <taxon>Tracheophyta</taxon>
        <taxon>Spermatophyta</taxon>
        <taxon>Magnoliopsida</taxon>
        <taxon>eudicotyledons</taxon>
        <taxon>Gunneridae</taxon>
        <taxon>Pentapetalae</taxon>
        <taxon>rosids</taxon>
        <taxon>fabids</taxon>
        <taxon>Fabales</taxon>
        <taxon>Fabaceae</taxon>
        <taxon>Papilionoideae</taxon>
        <taxon>50 kb inversion clade</taxon>
        <taxon>NPAAA clade</taxon>
        <taxon>Hologalegina</taxon>
        <taxon>IRL clade</taxon>
        <taxon>Trifolieae</taxon>
        <taxon>Trifolium</taxon>
    </lineage>
</organism>
<evidence type="ECO:0000313" key="2">
    <source>
        <dbReference type="Proteomes" id="UP000265520"/>
    </source>
</evidence>
<keyword evidence="2" id="KW-1185">Reference proteome</keyword>
<feature type="non-terminal residue" evidence="1">
    <location>
        <position position="1"/>
    </location>
</feature>
<dbReference type="AlphaFoldDB" id="A0A392VKR1"/>
<comment type="caution">
    <text evidence="1">The sequence shown here is derived from an EMBL/GenBank/DDBJ whole genome shotgun (WGS) entry which is preliminary data.</text>
</comment>
<sequence length="29" mass="2874">EVVAAIGLLVQLLFAGVAAAVRPHGCLVS</sequence>
<dbReference type="Proteomes" id="UP000265520">
    <property type="component" value="Unassembled WGS sequence"/>
</dbReference>
<proteinExistence type="predicted"/>
<reference evidence="1 2" key="1">
    <citation type="journal article" date="2018" name="Front. Plant Sci.">
        <title>Red Clover (Trifolium pratense) and Zigzag Clover (T. medium) - A Picture of Genomic Similarities and Differences.</title>
        <authorList>
            <person name="Dluhosova J."/>
            <person name="Istvanek J."/>
            <person name="Nedelnik J."/>
            <person name="Repkova J."/>
        </authorList>
    </citation>
    <scope>NUCLEOTIDE SEQUENCE [LARGE SCALE GENOMIC DNA]</scope>
    <source>
        <strain evidence="2">cv. 10/8</strain>
        <tissue evidence="1">Leaf</tissue>
    </source>
</reference>
<evidence type="ECO:0000313" key="1">
    <source>
        <dbReference type="EMBL" id="MCI88043.1"/>
    </source>
</evidence>
<protein>
    <submittedName>
        <fullName evidence="1">Uncharacterized protein</fullName>
    </submittedName>
</protein>
<accession>A0A392VKR1</accession>